<name>A0A4U0TMS2_9PEZI</name>
<dbReference type="FunFam" id="2.130.10.10:FF:000400">
    <property type="entry name" value="Elongator acetyltransferase complex subunit 2"/>
    <property type="match status" value="1"/>
</dbReference>
<comment type="pathway">
    <text evidence="3">tRNA modification; 5-methoxycarbonylmethyl-2-thiouridine-tRNA biosynthesis.</text>
</comment>
<dbReference type="OrthoDB" id="27911at2759"/>
<dbReference type="InterPro" id="IPR011047">
    <property type="entry name" value="Quinoprotein_ADH-like_sf"/>
</dbReference>
<dbReference type="GO" id="GO:0008270">
    <property type="term" value="F:zinc ion binding"/>
    <property type="evidence" value="ECO:0007669"/>
    <property type="project" value="InterPro"/>
</dbReference>
<dbReference type="EMBL" id="NAJL01000059">
    <property type="protein sequence ID" value="TKA23187.1"/>
    <property type="molecule type" value="Genomic_DNA"/>
</dbReference>
<dbReference type="InterPro" id="IPR001680">
    <property type="entry name" value="WD40_rpt"/>
</dbReference>
<evidence type="ECO:0000256" key="6">
    <source>
        <dbReference type="ARBA" id="ARBA00022490"/>
    </source>
</evidence>
<protein>
    <recommendedName>
        <fullName evidence="5">Elongator complex protein 2</fullName>
    </recommendedName>
</protein>
<dbReference type="Pfam" id="PF00400">
    <property type="entry name" value="WD40"/>
    <property type="match status" value="8"/>
</dbReference>
<feature type="compositionally biased region" description="Low complexity" evidence="12">
    <location>
        <begin position="1274"/>
        <end position="1285"/>
    </location>
</feature>
<keyword evidence="6" id="KW-0963">Cytoplasm</keyword>
<dbReference type="InterPro" id="IPR007219">
    <property type="entry name" value="XnlR_reg_dom"/>
</dbReference>
<comment type="caution">
    <text evidence="14">The sequence shown here is derived from an EMBL/GenBank/DDBJ whole genome shotgun (WGS) entry which is preliminary data.</text>
</comment>
<dbReference type="PROSITE" id="PS50294">
    <property type="entry name" value="WD_REPEATS_REGION"/>
    <property type="match status" value="5"/>
</dbReference>
<dbReference type="UniPathway" id="UPA00988"/>
<dbReference type="Proteomes" id="UP000308549">
    <property type="component" value="Unassembled WGS sequence"/>
</dbReference>
<feature type="repeat" description="WD" evidence="11">
    <location>
        <begin position="281"/>
        <end position="318"/>
    </location>
</feature>
<feature type="domain" description="Xylanolytic transcriptional activator regulatory" evidence="13">
    <location>
        <begin position="857"/>
        <end position="1041"/>
    </location>
</feature>
<dbReference type="InterPro" id="IPR036322">
    <property type="entry name" value="WD40_repeat_dom_sf"/>
</dbReference>
<keyword evidence="15" id="KW-1185">Reference proteome</keyword>
<keyword evidence="9" id="KW-0677">Repeat</keyword>
<reference evidence="14 15" key="1">
    <citation type="submission" date="2017-03" db="EMBL/GenBank/DDBJ databases">
        <title>Genomes of endolithic fungi from Antarctica.</title>
        <authorList>
            <person name="Coleine C."/>
            <person name="Masonjones S."/>
            <person name="Stajich J.E."/>
        </authorList>
    </citation>
    <scope>NUCLEOTIDE SEQUENCE [LARGE SCALE GENOMIC DNA]</scope>
    <source>
        <strain evidence="14 15">CCFEE 6315</strain>
    </source>
</reference>
<evidence type="ECO:0000256" key="8">
    <source>
        <dbReference type="ARBA" id="ARBA00022694"/>
    </source>
</evidence>
<dbReference type="GO" id="GO:0033588">
    <property type="term" value="C:elongator holoenzyme complex"/>
    <property type="evidence" value="ECO:0007669"/>
    <property type="project" value="InterPro"/>
</dbReference>
<evidence type="ECO:0000313" key="15">
    <source>
        <dbReference type="Proteomes" id="UP000308549"/>
    </source>
</evidence>
<feature type="repeat" description="WD" evidence="11">
    <location>
        <begin position="54"/>
        <end position="87"/>
    </location>
</feature>
<evidence type="ECO:0000256" key="7">
    <source>
        <dbReference type="ARBA" id="ARBA00022574"/>
    </source>
</evidence>
<evidence type="ECO:0000256" key="11">
    <source>
        <dbReference type="PROSITE-ProRule" id="PRU00221"/>
    </source>
</evidence>
<proteinExistence type="inferred from homology"/>
<evidence type="ECO:0000256" key="12">
    <source>
        <dbReference type="SAM" id="MobiDB-lite"/>
    </source>
</evidence>
<dbReference type="InterPro" id="IPR015943">
    <property type="entry name" value="WD40/YVTN_repeat-like_dom_sf"/>
</dbReference>
<evidence type="ECO:0000256" key="10">
    <source>
        <dbReference type="ARBA" id="ARBA00023242"/>
    </source>
</evidence>
<dbReference type="InterPro" id="IPR019775">
    <property type="entry name" value="WD40_repeat_CS"/>
</dbReference>
<accession>A0A4U0TMS2</accession>
<feature type="repeat" description="WD" evidence="11">
    <location>
        <begin position="103"/>
        <end position="137"/>
    </location>
</feature>
<dbReference type="GO" id="GO:0003677">
    <property type="term" value="F:DNA binding"/>
    <property type="evidence" value="ECO:0007669"/>
    <property type="project" value="InterPro"/>
</dbReference>
<evidence type="ECO:0000259" key="13">
    <source>
        <dbReference type="Pfam" id="PF04082"/>
    </source>
</evidence>
<evidence type="ECO:0000256" key="2">
    <source>
        <dbReference type="ARBA" id="ARBA00004496"/>
    </source>
</evidence>
<dbReference type="GO" id="GO:0005634">
    <property type="term" value="C:nucleus"/>
    <property type="evidence" value="ECO:0007669"/>
    <property type="project" value="UniProtKB-SubCell"/>
</dbReference>
<feature type="repeat" description="WD" evidence="11">
    <location>
        <begin position="390"/>
        <end position="421"/>
    </location>
</feature>
<feature type="repeat" description="WD" evidence="11">
    <location>
        <begin position="613"/>
        <end position="645"/>
    </location>
</feature>
<keyword evidence="7 11" id="KW-0853">WD repeat</keyword>
<dbReference type="Gene3D" id="2.130.10.10">
    <property type="entry name" value="YVTN repeat-like/Quinoprotein amine dehydrogenase"/>
    <property type="match status" value="3"/>
</dbReference>
<dbReference type="SUPFAM" id="SSF50998">
    <property type="entry name" value="Quinoprotein alcohol dehydrogenase-like"/>
    <property type="match status" value="1"/>
</dbReference>
<dbReference type="GO" id="GO:0005737">
    <property type="term" value="C:cytoplasm"/>
    <property type="evidence" value="ECO:0007669"/>
    <property type="project" value="UniProtKB-SubCell"/>
</dbReference>
<dbReference type="PROSITE" id="PS00678">
    <property type="entry name" value="WD_REPEATS_1"/>
    <property type="match status" value="1"/>
</dbReference>
<keyword evidence="8" id="KW-0819">tRNA processing</keyword>
<comment type="subcellular location">
    <subcellularLocation>
        <location evidence="2">Cytoplasm</location>
    </subcellularLocation>
    <subcellularLocation>
        <location evidence="1">Nucleus</location>
    </subcellularLocation>
</comment>
<dbReference type="SMART" id="SM00320">
    <property type="entry name" value="WD40"/>
    <property type="match status" value="10"/>
</dbReference>
<dbReference type="GO" id="GO:0002098">
    <property type="term" value="P:tRNA wobble uridine modification"/>
    <property type="evidence" value="ECO:0007669"/>
    <property type="project" value="InterPro"/>
</dbReference>
<dbReference type="Pfam" id="PF04082">
    <property type="entry name" value="Fungal_trans"/>
    <property type="match status" value="1"/>
</dbReference>
<sequence length="1353" mass="148258">MTSRNVRTEFIAAGGNRHPSAADWAPGLLAFGAGNNIALWDPENELSNGISALLAGHTDLVNAVKIVDVAGQRHIISGAADRTLRIWVPDATHSTSFVQKWCLDNHAGSVNVIGVLVENNVLATGAADGTVMIWELSVSGAKLFQTISLKPRYLPLTIALALLEDGTVVLAVAGTSASVQLYTRSEEDKGFELQATLTGHEGWVRSLDFVRKNDGELMLASGSQDKYIRLWRFDRGNTASENLANGAADPGLAIAKKSLSNKAHQVGSEGMKYNVSFEALLIGHEDWIYTARWLPRSSESDGLTLLSASADNSLSLWKPDEASGVWICETRLGEISAQKGSTTATGSTGGYWVGLWQPDGQGVASLGRTGSWRRWKHDRSSDGWVQQMGISGHTKEVQSLAWAPNGSYLLTTGLDQTTRLFAEWKREGQASWHEFARPQIHGYDLNCIDSLSANCFISGADEKLLRVFSKPRAIDHLLSTLSGTASTVDGELADAANIPVLGLSNKAISAVRDDEMADGVFKEGADERDAVDPASVVHKSTLDLKHPPLEDHLARHTLWPEQEKLYGHGYEISAVAANPSGSLVATACKASSQDHAVIRLYDSIDWREVKPALTSHTLTVTSLAFSDDDRYLLSVGRDRQWAVFERSPTSYKDFKLLTSNPKGHSRMILDCSWAPSEVGYVFATAGRDKNVRVWRLEEGKAECKTIIPADAPVVAVAFALQQTGSGGVQLAFGTEVGRIQIVHLDARGWEVVEVGNLPVAACPSAATNALHTQPPNILPVDHASAGSSQILSPPSATSRIDARTASFASSNGPTGGVTDYTGAYNIVREGRDEDALEVAWRSFALASLGMIDEYLAVYMEVVYPILPLFHGPTLTDRIRKKHHLTDREFFASVMAACALAAARARDGALGDKSRHTARPEKTSEIFFAAAQDAVHKDLSKAKGLGYMRACGLLAVTSIQYGQIETLHQYLGMYHTLAAMQHFHDEKRWPADASVVEKEERRRVFWSMYSLDVYCSVVFDSIAKTQENHSNVLYPSEVNDEDLLSGLPTPNNEDNWLRGYNFTTDLYRVLEHSVKRMRRMKPVGDDRISITRLLIADGIPEAEVMDSVIGLYYQLPSSFKNYSLRQDGDRMSNYIGFQAANIQTTLQLVRMTLFSTSPTHNVNHKCDVAQHALSVFHSIAPEYLRAISTPLVYHLGGIGSILASVMEGLLSESSYQRVRNLLASMADLLEGLESGLQPTAGASRDLRTQIDKIDEYMEAQRRVMQSASQPDHLQRQQQGSQYSQYQMPPPEGMMDGATPTPEQHAQMMNVINMQAPFDEFQLPPDLVNDGAWPWPFSFASPDHQVPLQAGYHGR</sequence>
<feature type="repeat" description="WD" evidence="11">
    <location>
        <begin position="197"/>
        <end position="241"/>
    </location>
</feature>
<evidence type="ECO:0000256" key="9">
    <source>
        <dbReference type="ARBA" id="ARBA00022737"/>
    </source>
</evidence>
<evidence type="ECO:0000313" key="14">
    <source>
        <dbReference type="EMBL" id="TKA23187.1"/>
    </source>
</evidence>
<dbReference type="InterPro" id="IPR037289">
    <property type="entry name" value="Elp2"/>
</dbReference>
<dbReference type="CDD" id="cd12148">
    <property type="entry name" value="fungal_TF_MHR"/>
    <property type="match status" value="1"/>
</dbReference>
<dbReference type="PANTHER" id="PTHR44111">
    <property type="entry name" value="ELONGATOR COMPLEX PROTEIN 2"/>
    <property type="match status" value="1"/>
</dbReference>
<dbReference type="PANTHER" id="PTHR44111:SF1">
    <property type="entry name" value="ELONGATOR COMPLEX PROTEIN 2"/>
    <property type="match status" value="1"/>
</dbReference>
<feature type="region of interest" description="Disordered" evidence="12">
    <location>
        <begin position="1260"/>
        <end position="1295"/>
    </location>
</feature>
<keyword evidence="10" id="KW-0539">Nucleus</keyword>
<dbReference type="PROSITE" id="PS50082">
    <property type="entry name" value="WD_REPEATS_2"/>
    <property type="match status" value="7"/>
</dbReference>
<comment type="similarity">
    <text evidence="4">Belongs to the WD repeat ELP2 family.</text>
</comment>
<feature type="repeat" description="WD" evidence="11">
    <location>
        <begin position="661"/>
        <end position="704"/>
    </location>
</feature>
<dbReference type="SUPFAM" id="SSF50978">
    <property type="entry name" value="WD40 repeat-like"/>
    <property type="match status" value="2"/>
</dbReference>
<organism evidence="14 15">
    <name type="scientific">Salinomyces thailandicus</name>
    <dbReference type="NCBI Taxonomy" id="706561"/>
    <lineage>
        <taxon>Eukaryota</taxon>
        <taxon>Fungi</taxon>
        <taxon>Dikarya</taxon>
        <taxon>Ascomycota</taxon>
        <taxon>Pezizomycotina</taxon>
        <taxon>Dothideomycetes</taxon>
        <taxon>Dothideomycetidae</taxon>
        <taxon>Mycosphaerellales</taxon>
        <taxon>Teratosphaeriaceae</taxon>
        <taxon>Salinomyces</taxon>
    </lineage>
</organism>
<evidence type="ECO:0000256" key="4">
    <source>
        <dbReference type="ARBA" id="ARBA00005881"/>
    </source>
</evidence>
<evidence type="ECO:0000256" key="5">
    <source>
        <dbReference type="ARBA" id="ARBA00020267"/>
    </source>
</evidence>
<gene>
    <name evidence="14" type="ORF">B0A50_07580</name>
</gene>
<evidence type="ECO:0000256" key="3">
    <source>
        <dbReference type="ARBA" id="ARBA00005043"/>
    </source>
</evidence>
<evidence type="ECO:0000256" key="1">
    <source>
        <dbReference type="ARBA" id="ARBA00004123"/>
    </source>
</evidence>
<dbReference type="GO" id="GO:0006351">
    <property type="term" value="P:DNA-templated transcription"/>
    <property type="evidence" value="ECO:0007669"/>
    <property type="project" value="InterPro"/>
</dbReference>